<reference evidence="6" key="1">
    <citation type="submission" date="2021-07" db="EMBL/GenBank/DDBJ databases">
        <title>Roseobacter insulae sp. nov., isolated from a tidal flat.</title>
        <authorList>
            <person name="Park S."/>
            <person name="Yoon J.-H."/>
        </authorList>
    </citation>
    <scope>NUCLEOTIDE SEQUENCE</scope>
    <source>
        <strain evidence="6">YSTF-M11</strain>
    </source>
</reference>
<dbReference type="NCBIfam" id="TIGR03170">
    <property type="entry name" value="flgA_cterm"/>
    <property type="match status" value="1"/>
</dbReference>
<dbReference type="InterPro" id="IPR017585">
    <property type="entry name" value="SAF_FlgA"/>
</dbReference>
<keyword evidence="6" id="KW-0282">Flagellum</keyword>
<accession>A0A9X1K0Y1</accession>
<gene>
    <name evidence="6" type="primary">flgA</name>
    <name evidence="6" type="ORF">KX928_04165</name>
</gene>
<keyword evidence="6" id="KW-0969">Cilium</keyword>
<organism evidence="6 7">
    <name type="scientific">Roseobacter insulae</name>
    <dbReference type="NCBI Taxonomy" id="2859783"/>
    <lineage>
        <taxon>Bacteria</taxon>
        <taxon>Pseudomonadati</taxon>
        <taxon>Pseudomonadota</taxon>
        <taxon>Alphaproteobacteria</taxon>
        <taxon>Rhodobacterales</taxon>
        <taxon>Roseobacteraceae</taxon>
        <taxon>Roseobacter</taxon>
    </lineage>
</organism>
<keyword evidence="4" id="KW-1005">Bacterial flagellum biogenesis</keyword>
<evidence type="ECO:0000313" key="6">
    <source>
        <dbReference type="EMBL" id="MBW4706978.1"/>
    </source>
</evidence>
<feature type="chain" id="PRO_5041012745" description="Flagella basal body P-ring formation protein FlgA" evidence="4">
    <location>
        <begin position="21"/>
        <end position="141"/>
    </location>
</feature>
<dbReference type="PROSITE" id="PS51257">
    <property type="entry name" value="PROKAR_LIPOPROTEIN"/>
    <property type="match status" value="1"/>
</dbReference>
<dbReference type="SMART" id="SM00858">
    <property type="entry name" value="SAF"/>
    <property type="match status" value="1"/>
</dbReference>
<evidence type="ECO:0000259" key="5">
    <source>
        <dbReference type="SMART" id="SM00858"/>
    </source>
</evidence>
<feature type="domain" description="SAF" evidence="5">
    <location>
        <begin position="20"/>
        <end position="78"/>
    </location>
</feature>
<evidence type="ECO:0000256" key="1">
    <source>
        <dbReference type="ARBA" id="ARBA00004418"/>
    </source>
</evidence>
<comment type="similarity">
    <text evidence="4">Belongs to the FlgA family.</text>
</comment>
<dbReference type="CDD" id="cd11614">
    <property type="entry name" value="SAF_CpaB_FlgA_like"/>
    <property type="match status" value="1"/>
</dbReference>
<keyword evidence="6" id="KW-0966">Cell projection</keyword>
<dbReference type="EMBL" id="JAHXDN010000001">
    <property type="protein sequence ID" value="MBW4706978.1"/>
    <property type="molecule type" value="Genomic_DNA"/>
</dbReference>
<feature type="signal peptide" evidence="4">
    <location>
        <begin position="1"/>
        <end position="20"/>
    </location>
</feature>
<dbReference type="GO" id="GO:0044780">
    <property type="term" value="P:bacterial-type flagellum assembly"/>
    <property type="evidence" value="ECO:0007669"/>
    <property type="project" value="InterPro"/>
</dbReference>
<dbReference type="Proteomes" id="UP001138661">
    <property type="component" value="Unassembled WGS sequence"/>
</dbReference>
<evidence type="ECO:0000256" key="3">
    <source>
        <dbReference type="ARBA" id="ARBA00022764"/>
    </source>
</evidence>
<evidence type="ECO:0000256" key="2">
    <source>
        <dbReference type="ARBA" id="ARBA00022729"/>
    </source>
</evidence>
<evidence type="ECO:0000313" key="7">
    <source>
        <dbReference type="Proteomes" id="UP001138661"/>
    </source>
</evidence>
<dbReference type="InterPro" id="IPR039246">
    <property type="entry name" value="Flagellar_FlgA"/>
</dbReference>
<comment type="caution">
    <text evidence="6">The sequence shown here is derived from an EMBL/GenBank/DDBJ whole genome shotgun (WGS) entry which is preliminary data.</text>
</comment>
<dbReference type="PANTHER" id="PTHR36307:SF1">
    <property type="entry name" value="FLAGELLA BASAL BODY P-RING FORMATION PROTEIN FLGA"/>
    <property type="match status" value="1"/>
</dbReference>
<proteinExistence type="inferred from homology"/>
<name>A0A9X1K0Y1_9RHOB</name>
<comment type="function">
    <text evidence="4">Involved in the assembly process of the P-ring formation. It may associate with FlgF on the rod constituting a structure essential for the P-ring assembly or may act as a modulator protein for the P-ring assembly.</text>
</comment>
<dbReference type="PANTHER" id="PTHR36307">
    <property type="entry name" value="FLAGELLA BASAL BODY P-RING FORMATION PROTEIN FLGA"/>
    <property type="match status" value="1"/>
</dbReference>
<protein>
    <recommendedName>
        <fullName evidence="4">Flagella basal body P-ring formation protein FlgA</fullName>
    </recommendedName>
</protein>
<keyword evidence="3 4" id="KW-0574">Periplasm</keyword>
<sequence>MTRCFVIALWAMSSACAALADTVVPTRTIRANAIITEVDVGTKAGHVANGFDRVTDVIGQEAKTTLYAGRPILVDSIGPPALVSRNQIVSLRFQTAGLIITTEGRSLERGGVGDRVRIMNLTSRATLFGHIQPDGSVQVQR</sequence>
<dbReference type="GO" id="GO:0042597">
    <property type="term" value="C:periplasmic space"/>
    <property type="evidence" value="ECO:0007669"/>
    <property type="project" value="UniProtKB-SubCell"/>
</dbReference>
<dbReference type="Pfam" id="PF13144">
    <property type="entry name" value="ChapFlgA"/>
    <property type="match status" value="1"/>
</dbReference>
<dbReference type="InterPro" id="IPR013974">
    <property type="entry name" value="SAF"/>
</dbReference>
<evidence type="ECO:0000256" key="4">
    <source>
        <dbReference type="RuleBase" id="RU362063"/>
    </source>
</evidence>
<dbReference type="AlphaFoldDB" id="A0A9X1K0Y1"/>
<comment type="subcellular location">
    <subcellularLocation>
        <location evidence="1 4">Periplasm</location>
    </subcellularLocation>
</comment>
<keyword evidence="7" id="KW-1185">Reference proteome</keyword>
<keyword evidence="2 4" id="KW-0732">Signal</keyword>